<evidence type="ECO:0000313" key="6">
    <source>
        <dbReference type="EMBL" id="CEG24386.1"/>
    </source>
</evidence>
<dbReference type="GO" id="GO:0000976">
    <property type="term" value="F:transcription cis-regulatory region binding"/>
    <property type="evidence" value="ECO:0007669"/>
    <property type="project" value="TreeGrafter"/>
</dbReference>
<dbReference type="PANTHER" id="PTHR30126">
    <property type="entry name" value="HTH-TYPE TRANSCRIPTIONAL REGULATOR"/>
    <property type="match status" value="1"/>
</dbReference>
<evidence type="ECO:0000256" key="1">
    <source>
        <dbReference type="ARBA" id="ARBA00009437"/>
    </source>
</evidence>
<dbReference type="PRINTS" id="PR00039">
    <property type="entry name" value="HTHLYSR"/>
</dbReference>
<dbReference type="SUPFAM" id="SSF46785">
    <property type="entry name" value="Winged helix' DNA-binding domain"/>
    <property type="match status" value="1"/>
</dbReference>
<dbReference type="PANTHER" id="PTHR30126:SF64">
    <property type="entry name" value="HTH-TYPE TRANSCRIPTIONAL REGULATOR CITR"/>
    <property type="match status" value="1"/>
</dbReference>
<dbReference type="CDD" id="cd05466">
    <property type="entry name" value="PBP2_LTTR_substrate"/>
    <property type="match status" value="1"/>
</dbReference>
<proteinExistence type="inferred from homology"/>
<name>A0A098EST1_9BACL</name>
<dbReference type="RefSeq" id="WP_052654037.1">
    <property type="nucleotide sequence ID" value="NZ_CCXS01000001.1"/>
</dbReference>
<dbReference type="STRING" id="1499687.BN1080_03412"/>
<dbReference type="InterPro" id="IPR000847">
    <property type="entry name" value="LysR_HTH_N"/>
</dbReference>
<dbReference type="PROSITE" id="PS50931">
    <property type="entry name" value="HTH_LYSR"/>
    <property type="match status" value="1"/>
</dbReference>
<evidence type="ECO:0000313" key="7">
    <source>
        <dbReference type="Proteomes" id="UP000043699"/>
    </source>
</evidence>
<feature type="domain" description="HTH lysR-type" evidence="5">
    <location>
        <begin position="1"/>
        <end position="58"/>
    </location>
</feature>
<dbReference type="Pfam" id="PF00126">
    <property type="entry name" value="HTH_1"/>
    <property type="match status" value="1"/>
</dbReference>
<accession>A0A098EST1</accession>
<dbReference type="SUPFAM" id="SSF53850">
    <property type="entry name" value="Periplasmic binding protein-like II"/>
    <property type="match status" value="1"/>
</dbReference>
<keyword evidence="7" id="KW-1185">Reference proteome</keyword>
<dbReference type="Pfam" id="PF03466">
    <property type="entry name" value="LysR_substrate"/>
    <property type="match status" value="1"/>
</dbReference>
<dbReference type="InterPro" id="IPR036388">
    <property type="entry name" value="WH-like_DNA-bd_sf"/>
</dbReference>
<dbReference type="Gene3D" id="3.40.190.290">
    <property type="match status" value="1"/>
</dbReference>
<organism evidence="6 7">
    <name type="scientific">Planococcus massiliensis</name>
    <dbReference type="NCBI Taxonomy" id="1499687"/>
    <lineage>
        <taxon>Bacteria</taxon>
        <taxon>Bacillati</taxon>
        <taxon>Bacillota</taxon>
        <taxon>Bacilli</taxon>
        <taxon>Bacillales</taxon>
        <taxon>Caryophanaceae</taxon>
        <taxon>Planococcus</taxon>
    </lineage>
</organism>
<dbReference type="InterPro" id="IPR036390">
    <property type="entry name" value="WH_DNA-bd_sf"/>
</dbReference>
<keyword evidence="2" id="KW-0805">Transcription regulation</keyword>
<reference evidence="6 7" key="1">
    <citation type="submission" date="2014-09" db="EMBL/GenBank/DDBJ databases">
        <authorList>
            <person name="Urmite Genomes Urmite Genomes"/>
        </authorList>
    </citation>
    <scope>NUCLEOTIDE SEQUENCE [LARGE SCALE GENOMIC DNA]</scope>
    <source>
        <strain evidence="6 7">ES2</strain>
    </source>
</reference>
<sequence length="293" mass="33782">MELSWLKTFVDAAETLNFRKTSERLLMSQPNVTVHIRLLEESLGISLFKREKNRVELTEEGRHFHGEAKSILEQVDASIDGLHAFAQGYRQKWRLAISPLMAETVLPYILKSFTLKHPDIELDIQVEESEKIEDLVESGEVSAGISALPPVRRNILHDIVYDDPLLFILPRDAYDDESGPTVSAEAMLQSSILFTHHHPLFWEELLLKLRLQVTGIRTMKVTQAHIVKRFIQEGLGVSFLPRSMVRRELIEGRLMDAHFDLFPLPQVSTYFLAKEMGELEREFLQRIQSVYFS</sequence>
<dbReference type="InterPro" id="IPR005119">
    <property type="entry name" value="LysR_subst-bd"/>
</dbReference>
<gene>
    <name evidence="6" type="primary">hcaR</name>
    <name evidence="6" type="ORF">BN1080_03412</name>
</gene>
<dbReference type="AlphaFoldDB" id="A0A098EST1"/>
<evidence type="ECO:0000256" key="2">
    <source>
        <dbReference type="ARBA" id="ARBA00023015"/>
    </source>
</evidence>
<dbReference type="EMBL" id="CCXS01000001">
    <property type="protein sequence ID" value="CEG24386.1"/>
    <property type="molecule type" value="Genomic_DNA"/>
</dbReference>
<evidence type="ECO:0000256" key="4">
    <source>
        <dbReference type="ARBA" id="ARBA00023163"/>
    </source>
</evidence>
<evidence type="ECO:0000259" key="5">
    <source>
        <dbReference type="PROSITE" id="PS50931"/>
    </source>
</evidence>
<dbReference type="Proteomes" id="UP000043699">
    <property type="component" value="Unassembled WGS sequence"/>
</dbReference>
<comment type="similarity">
    <text evidence="1">Belongs to the LysR transcriptional regulatory family.</text>
</comment>
<protein>
    <submittedName>
        <fullName evidence="6">Hca operon transcriptional activator</fullName>
    </submittedName>
</protein>
<keyword evidence="4" id="KW-0804">Transcription</keyword>
<dbReference type="GO" id="GO:0003700">
    <property type="term" value="F:DNA-binding transcription factor activity"/>
    <property type="evidence" value="ECO:0007669"/>
    <property type="project" value="InterPro"/>
</dbReference>
<dbReference type="FunFam" id="1.10.10.10:FF:000001">
    <property type="entry name" value="LysR family transcriptional regulator"/>
    <property type="match status" value="1"/>
</dbReference>
<keyword evidence="3" id="KW-0238">DNA-binding</keyword>
<evidence type="ECO:0000256" key="3">
    <source>
        <dbReference type="ARBA" id="ARBA00023125"/>
    </source>
</evidence>
<dbReference type="OrthoDB" id="9803735at2"/>
<dbReference type="Gene3D" id="1.10.10.10">
    <property type="entry name" value="Winged helix-like DNA-binding domain superfamily/Winged helix DNA-binding domain"/>
    <property type="match status" value="1"/>
</dbReference>